<sequence>MQADTGRPPRRGATATAAALVVALQATGAPAETSACADRVAEDWLEETFGAPPPEAGTLTGRQRLETPVWLRGAEISQAKYAVTVRRGEDGEHVALSGLRIGPLASRDAYGAGIRVEAPDDDADWGDSVVRLFLHDIVIAPEWPDWRSYGETNYDAVDFAAPGELYGHAVRISDWNADAALDIKADRSQFVGLEVSGPGNRPIRYWRSGPHDLVASSLSRPDDGPLVWFADCDAVTLRVHDTEFNGAPRLSPDRVSCERGEDPEIVYLSEDPRRTGEIHPMLRGCPSGG</sequence>
<dbReference type="AlphaFoldDB" id="A0A3N2QS42"/>
<keyword evidence="2" id="KW-1185">Reference proteome</keyword>
<name>A0A3N2QS42_9RHOB</name>
<reference evidence="1 2" key="1">
    <citation type="submission" date="2018-10" db="EMBL/GenBank/DDBJ databases">
        <title>Histidinibacterium lentulum gen. nov., sp. nov., a marine bacterium from the culture broth of Picochlorum sp. 122.</title>
        <authorList>
            <person name="Wang G."/>
        </authorList>
    </citation>
    <scope>NUCLEOTIDE SEQUENCE [LARGE SCALE GENOMIC DNA]</scope>
    <source>
        <strain evidence="1 2">B17</strain>
    </source>
</reference>
<dbReference type="EMBL" id="RDRB01000010">
    <property type="protein sequence ID" value="ROT97999.1"/>
    <property type="molecule type" value="Genomic_DNA"/>
</dbReference>
<dbReference type="OrthoDB" id="7832342at2"/>
<dbReference type="RefSeq" id="WP_123643537.1">
    <property type="nucleotide sequence ID" value="NZ_ML119090.1"/>
</dbReference>
<accession>A0A3N2QS42</accession>
<evidence type="ECO:0000313" key="2">
    <source>
        <dbReference type="Proteomes" id="UP000268016"/>
    </source>
</evidence>
<evidence type="ECO:0000313" key="1">
    <source>
        <dbReference type="EMBL" id="ROT97999.1"/>
    </source>
</evidence>
<proteinExistence type="predicted"/>
<gene>
    <name evidence="1" type="ORF">EAT49_17135</name>
</gene>
<protein>
    <submittedName>
        <fullName evidence="1">Uncharacterized protein</fullName>
    </submittedName>
</protein>
<dbReference type="Proteomes" id="UP000268016">
    <property type="component" value="Unassembled WGS sequence"/>
</dbReference>
<comment type="caution">
    <text evidence="1">The sequence shown here is derived from an EMBL/GenBank/DDBJ whole genome shotgun (WGS) entry which is preliminary data.</text>
</comment>
<organism evidence="1 2">
    <name type="scientific">Histidinibacterium lentulum</name>
    <dbReference type="NCBI Taxonomy" id="2480588"/>
    <lineage>
        <taxon>Bacteria</taxon>
        <taxon>Pseudomonadati</taxon>
        <taxon>Pseudomonadota</taxon>
        <taxon>Alphaproteobacteria</taxon>
        <taxon>Rhodobacterales</taxon>
        <taxon>Paracoccaceae</taxon>
        <taxon>Histidinibacterium</taxon>
    </lineage>
</organism>